<keyword evidence="10" id="KW-0472">Membrane</keyword>
<dbReference type="Pfam" id="PF03404">
    <property type="entry name" value="Mo-co_dimer"/>
    <property type="match status" value="1"/>
</dbReference>
<reference evidence="13" key="1">
    <citation type="submission" date="2025-08" db="UniProtKB">
        <authorList>
            <consortium name="RefSeq"/>
        </authorList>
    </citation>
    <scope>IDENTIFICATION</scope>
    <source>
        <tissue evidence="13">Thorax and Abdomen</tissue>
    </source>
</reference>
<feature type="transmembrane region" description="Helical" evidence="10">
    <location>
        <begin position="78"/>
        <end position="95"/>
    </location>
</feature>
<dbReference type="Gene3D" id="3.10.120.10">
    <property type="entry name" value="Cytochrome b5-like heme/steroid binding domain"/>
    <property type="match status" value="1"/>
</dbReference>
<gene>
    <name evidence="13" type="primary">LOC107227757</name>
</gene>
<dbReference type="Gene3D" id="3.90.420.10">
    <property type="entry name" value="Oxidoreductase, molybdopterin-binding domain"/>
    <property type="match status" value="1"/>
</dbReference>
<dbReference type="InterPro" id="IPR018506">
    <property type="entry name" value="Cyt_B5_heme-BS"/>
</dbReference>
<dbReference type="Pfam" id="PF00173">
    <property type="entry name" value="Cyt-b5"/>
    <property type="match status" value="1"/>
</dbReference>
<dbReference type="InterPro" id="IPR005066">
    <property type="entry name" value="MoCF_OxRdtse_dimer"/>
</dbReference>
<keyword evidence="7" id="KW-0479">Metal-binding</keyword>
<keyword evidence="12" id="KW-1185">Reference proteome</keyword>
<dbReference type="PROSITE" id="PS50255">
    <property type="entry name" value="CYTOCHROME_B5_2"/>
    <property type="match status" value="1"/>
</dbReference>
<dbReference type="GeneID" id="107227757"/>
<dbReference type="PRINTS" id="PR00363">
    <property type="entry name" value="CYTOCHROMEB5"/>
</dbReference>
<evidence type="ECO:0000256" key="6">
    <source>
        <dbReference type="ARBA" id="ARBA00022617"/>
    </source>
</evidence>
<dbReference type="PANTHER" id="PTHR19372:SF7">
    <property type="entry name" value="SULFITE OXIDASE, MITOCHONDRIAL"/>
    <property type="match status" value="1"/>
</dbReference>
<dbReference type="InterPro" id="IPR008335">
    <property type="entry name" value="Mopterin_OxRdtase_euk"/>
</dbReference>
<dbReference type="SUPFAM" id="SSF55856">
    <property type="entry name" value="Cytochrome b5-like heme/steroid binding domain"/>
    <property type="match status" value="1"/>
</dbReference>
<dbReference type="SUPFAM" id="SSF56524">
    <property type="entry name" value="Oxidoreductase molybdopterin-binding domain"/>
    <property type="match status" value="1"/>
</dbReference>
<evidence type="ECO:0000259" key="11">
    <source>
        <dbReference type="PROSITE" id="PS50255"/>
    </source>
</evidence>
<evidence type="ECO:0000256" key="9">
    <source>
        <dbReference type="ARBA" id="ARBA00023004"/>
    </source>
</evidence>
<dbReference type="EC" id="1.8.3.1" evidence="4"/>
<dbReference type="Gene3D" id="2.60.40.650">
    <property type="match status" value="1"/>
</dbReference>
<dbReference type="RefSeq" id="XP_046591699.1">
    <property type="nucleotide sequence ID" value="XM_046735743.1"/>
</dbReference>
<dbReference type="Proteomes" id="UP000829291">
    <property type="component" value="Chromosome 3"/>
</dbReference>
<protein>
    <recommendedName>
        <fullName evidence="4">sulfite oxidase</fullName>
        <ecNumber evidence="4">1.8.3.1</ecNumber>
    </recommendedName>
</protein>
<dbReference type="SUPFAM" id="SSF81296">
    <property type="entry name" value="E set domains"/>
    <property type="match status" value="1"/>
</dbReference>
<evidence type="ECO:0000256" key="1">
    <source>
        <dbReference type="ARBA" id="ARBA00001924"/>
    </source>
</evidence>
<comment type="pathway">
    <text evidence="3">Energy metabolism; sulfur metabolism.</text>
</comment>
<evidence type="ECO:0000256" key="3">
    <source>
        <dbReference type="ARBA" id="ARBA00004971"/>
    </source>
</evidence>
<evidence type="ECO:0000256" key="7">
    <source>
        <dbReference type="ARBA" id="ARBA00022723"/>
    </source>
</evidence>
<evidence type="ECO:0000313" key="12">
    <source>
        <dbReference type="Proteomes" id="UP000829291"/>
    </source>
</evidence>
<feature type="domain" description="Cytochrome b5 heme-binding" evidence="11">
    <location>
        <begin position="126"/>
        <end position="205"/>
    </location>
</feature>
<dbReference type="InterPro" id="IPR036374">
    <property type="entry name" value="OxRdtase_Mopterin-bd_sf"/>
</dbReference>
<comment type="pathway">
    <text evidence="2">Sulfur metabolism.</text>
</comment>
<keyword evidence="9" id="KW-0408">Iron</keyword>
<evidence type="ECO:0000256" key="10">
    <source>
        <dbReference type="SAM" id="Phobius"/>
    </source>
</evidence>
<evidence type="ECO:0000256" key="4">
    <source>
        <dbReference type="ARBA" id="ARBA00012505"/>
    </source>
</evidence>
<proteinExistence type="predicted"/>
<dbReference type="InterPro" id="IPR014756">
    <property type="entry name" value="Ig_E-set"/>
</dbReference>
<comment type="cofactor">
    <cofactor evidence="1">
        <name>Mo-molybdopterin</name>
        <dbReference type="ChEBI" id="CHEBI:71302"/>
    </cofactor>
</comment>
<evidence type="ECO:0000256" key="8">
    <source>
        <dbReference type="ARBA" id="ARBA00023002"/>
    </source>
</evidence>
<keyword evidence="5" id="KW-0500">Molybdenum</keyword>
<dbReference type="PANTHER" id="PTHR19372">
    <property type="entry name" value="SULFITE REDUCTASE"/>
    <property type="match status" value="1"/>
</dbReference>
<accession>A0ABM3FUL1</accession>
<keyword evidence="6" id="KW-0349">Heme</keyword>
<dbReference type="PROSITE" id="PS00191">
    <property type="entry name" value="CYTOCHROME_B5_1"/>
    <property type="match status" value="1"/>
</dbReference>
<evidence type="ECO:0000313" key="13">
    <source>
        <dbReference type="RefSeq" id="XP_046591699.1"/>
    </source>
</evidence>
<dbReference type="InterPro" id="IPR001199">
    <property type="entry name" value="Cyt_B5-like_heme/steroid-bd"/>
</dbReference>
<dbReference type="InterPro" id="IPR000572">
    <property type="entry name" value="OxRdtase_Mopterin-bd_dom"/>
</dbReference>
<organism evidence="12 13">
    <name type="scientific">Neodiprion lecontei</name>
    <name type="common">Redheaded pine sawfly</name>
    <dbReference type="NCBI Taxonomy" id="441921"/>
    <lineage>
        <taxon>Eukaryota</taxon>
        <taxon>Metazoa</taxon>
        <taxon>Ecdysozoa</taxon>
        <taxon>Arthropoda</taxon>
        <taxon>Hexapoda</taxon>
        <taxon>Insecta</taxon>
        <taxon>Pterygota</taxon>
        <taxon>Neoptera</taxon>
        <taxon>Endopterygota</taxon>
        <taxon>Hymenoptera</taxon>
        <taxon>Tenthredinoidea</taxon>
        <taxon>Diprionidae</taxon>
        <taxon>Diprioninae</taxon>
        <taxon>Neodiprion</taxon>
    </lineage>
</organism>
<dbReference type="InterPro" id="IPR036400">
    <property type="entry name" value="Cyt_B5-like_heme/steroid_sf"/>
</dbReference>
<dbReference type="CDD" id="cd02111">
    <property type="entry name" value="eukary_SO_Moco"/>
    <property type="match status" value="1"/>
</dbReference>
<dbReference type="PRINTS" id="PR00407">
    <property type="entry name" value="EUMOPTERIN"/>
</dbReference>
<sequence length="560" mass="63186">MPGIARWRDNLPAELCRNRELEIMLHLRILCRAKNRSTAVLVKPVGSSSLCVLKNKYLLHKRGYNSSRENFSKDEHKKYIGCIGVVSILGFYYYYTSNKRRAFAREHEIESHSGQRSSPGEFDSRYKSYTLSEVAKHDNKNVGIWVTYKQGVYDITDFIEKHPGGAGKIIMAAGGSIEPFWMIFSNHNKRDIYDLLESMRIGNISKEEASTAVEGMEDPYANDPQRDLFYVRNHLPVPDVDPQTYELEIAIEEDTKKVLRLDDIKKYPKHTVSSTIMCAGNRRSEMAKVKAVKGLSWSVGAVGNATWSGAKLCDILNDLNVKEEDYEHIQFEGLDLDPSSTPYGSSIPISKAIDPKGDVILAYEMNGKPLPRDHGFPIRVVVPGVVGARNVKWLGRIIISKHESQSQWQQGDYKGFSPSTDWDTVDFSKSPAIQELPVISAICTPQSGDQVVVQNGKIKVAGYAWSGGGQKIVRVDVTIDGGDTWHTAEFFGQDLSKPGRHWSWTLWQVEIPVKEGDKNVEIWAKAVDSMYNVQPESFKNIWNLRGVLNNAYHRVKIDLK</sequence>
<dbReference type="SMART" id="SM01117">
    <property type="entry name" value="Cyt-b5"/>
    <property type="match status" value="1"/>
</dbReference>
<evidence type="ECO:0000256" key="5">
    <source>
        <dbReference type="ARBA" id="ARBA00022505"/>
    </source>
</evidence>
<evidence type="ECO:0000256" key="2">
    <source>
        <dbReference type="ARBA" id="ARBA00004678"/>
    </source>
</evidence>
<dbReference type="Pfam" id="PF00174">
    <property type="entry name" value="Oxidored_molyb"/>
    <property type="match status" value="1"/>
</dbReference>
<keyword evidence="10" id="KW-0812">Transmembrane</keyword>
<keyword evidence="8" id="KW-0560">Oxidoreductase</keyword>
<name>A0ABM3FUL1_NEOLC</name>
<keyword evidence="10" id="KW-1133">Transmembrane helix</keyword>